<evidence type="ECO:0000313" key="2">
    <source>
        <dbReference type="EMBL" id="EME38658.1"/>
    </source>
</evidence>
<name>M2WI21_DOTSN</name>
<gene>
    <name evidence="2" type="ORF">DOTSEDRAFT_75420</name>
</gene>
<keyword evidence="3" id="KW-1185">Reference proteome</keyword>
<feature type="compositionally biased region" description="Pro residues" evidence="1">
    <location>
        <begin position="56"/>
        <end position="68"/>
    </location>
</feature>
<protein>
    <submittedName>
        <fullName evidence="2">Uncharacterized protein</fullName>
    </submittedName>
</protein>
<dbReference type="AlphaFoldDB" id="M2WI21"/>
<feature type="region of interest" description="Disordered" evidence="1">
    <location>
        <begin position="96"/>
        <end position="120"/>
    </location>
</feature>
<reference evidence="2 3" key="2">
    <citation type="journal article" date="2012" name="PLoS Pathog.">
        <title>Diverse lifestyles and strategies of plant pathogenesis encoded in the genomes of eighteen Dothideomycetes fungi.</title>
        <authorList>
            <person name="Ohm R.A."/>
            <person name="Feau N."/>
            <person name="Henrissat B."/>
            <person name="Schoch C.L."/>
            <person name="Horwitz B.A."/>
            <person name="Barry K.W."/>
            <person name="Condon B.J."/>
            <person name="Copeland A.C."/>
            <person name="Dhillon B."/>
            <person name="Glaser F."/>
            <person name="Hesse C.N."/>
            <person name="Kosti I."/>
            <person name="LaButti K."/>
            <person name="Lindquist E.A."/>
            <person name="Lucas S."/>
            <person name="Salamov A.A."/>
            <person name="Bradshaw R.E."/>
            <person name="Ciuffetti L."/>
            <person name="Hamelin R.C."/>
            <person name="Kema G.H.J."/>
            <person name="Lawrence C."/>
            <person name="Scott J.A."/>
            <person name="Spatafora J.W."/>
            <person name="Turgeon B.G."/>
            <person name="de Wit P.J.G.M."/>
            <person name="Zhong S."/>
            <person name="Goodwin S.B."/>
            <person name="Grigoriev I.V."/>
        </authorList>
    </citation>
    <scope>NUCLEOTIDE SEQUENCE [LARGE SCALE GENOMIC DNA]</scope>
    <source>
        <strain evidence="3">NZE10 / CBS 128990</strain>
    </source>
</reference>
<evidence type="ECO:0000256" key="1">
    <source>
        <dbReference type="SAM" id="MobiDB-lite"/>
    </source>
</evidence>
<dbReference type="Proteomes" id="UP000016933">
    <property type="component" value="Unassembled WGS sequence"/>
</dbReference>
<accession>M2WI21</accession>
<organism evidence="2 3">
    <name type="scientific">Dothistroma septosporum (strain NZE10 / CBS 128990)</name>
    <name type="common">Red band needle blight fungus</name>
    <name type="synonym">Mycosphaerella pini</name>
    <dbReference type="NCBI Taxonomy" id="675120"/>
    <lineage>
        <taxon>Eukaryota</taxon>
        <taxon>Fungi</taxon>
        <taxon>Dikarya</taxon>
        <taxon>Ascomycota</taxon>
        <taxon>Pezizomycotina</taxon>
        <taxon>Dothideomycetes</taxon>
        <taxon>Dothideomycetidae</taxon>
        <taxon>Mycosphaerellales</taxon>
        <taxon>Mycosphaerellaceae</taxon>
        <taxon>Dothistroma</taxon>
    </lineage>
</organism>
<dbReference type="HOGENOM" id="CLU_2049642_0_0_1"/>
<sequence length="120" mass="12613">MAAKLTRKGALLTRGGEAPTRRSSNELRTRPSTASLDLVLNQARVGVSVASKATPCKPPPYSTKPPPTSSSAASATPEVETGLFKYTAYVRDRALATPSPAAPVKRKNDHAGGSVSKRLR</sequence>
<feature type="region of interest" description="Disordered" evidence="1">
    <location>
        <begin position="49"/>
        <end position="77"/>
    </location>
</feature>
<proteinExistence type="predicted"/>
<feature type="region of interest" description="Disordered" evidence="1">
    <location>
        <begin position="1"/>
        <end position="34"/>
    </location>
</feature>
<feature type="compositionally biased region" description="Basic and acidic residues" evidence="1">
    <location>
        <begin position="19"/>
        <end position="29"/>
    </location>
</feature>
<evidence type="ECO:0000313" key="3">
    <source>
        <dbReference type="Proteomes" id="UP000016933"/>
    </source>
</evidence>
<reference evidence="3" key="1">
    <citation type="journal article" date="2012" name="PLoS Genet.">
        <title>The genomes of the fungal plant pathogens Cladosporium fulvum and Dothistroma septosporum reveal adaptation to different hosts and lifestyles but also signatures of common ancestry.</title>
        <authorList>
            <person name="de Wit P.J.G.M."/>
            <person name="van der Burgt A."/>
            <person name="Oekmen B."/>
            <person name="Stergiopoulos I."/>
            <person name="Abd-Elsalam K.A."/>
            <person name="Aerts A.L."/>
            <person name="Bahkali A.H."/>
            <person name="Beenen H.G."/>
            <person name="Chettri P."/>
            <person name="Cox M.P."/>
            <person name="Datema E."/>
            <person name="de Vries R.P."/>
            <person name="Dhillon B."/>
            <person name="Ganley A.R."/>
            <person name="Griffiths S.A."/>
            <person name="Guo Y."/>
            <person name="Hamelin R.C."/>
            <person name="Henrissat B."/>
            <person name="Kabir M.S."/>
            <person name="Jashni M.K."/>
            <person name="Kema G."/>
            <person name="Klaubauf S."/>
            <person name="Lapidus A."/>
            <person name="Levasseur A."/>
            <person name="Lindquist E."/>
            <person name="Mehrabi R."/>
            <person name="Ohm R.A."/>
            <person name="Owen T.J."/>
            <person name="Salamov A."/>
            <person name="Schwelm A."/>
            <person name="Schijlen E."/>
            <person name="Sun H."/>
            <person name="van den Burg H.A."/>
            <person name="van Ham R.C.H.J."/>
            <person name="Zhang S."/>
            <person name="Goodwin S.B."/>
            <person name="Grigoriev I.V."/>
            <person name="Collemare J."/>
            <person name="Bradshaw R.E."/>
        </authorList>
    </citation>
    <scope>NUCLEOTIDE SEQUENCE [LARGE SCALE GENOMIC DNA]</scope>
    <source>
        <strain evidence="3">NZE10 / CBS 128990</strain>
    </source>
</reference>
<dbReference type="EMBL" id="KB446546">
    <property type="protein sequence ID" value="EME38658.1"/>
    <property type="molecule type" value="Genomic_DNA"/>
</dbReference>